<dbReference type="AlphaFoldDB" id="A0A4Y2KYX2"/>
<feature type="domain" description="Aminopeptidase N-like N-terminal" evidence="1">
    <location>
        <begin position="121"/>
        <end position="172"/>
    </location>
</feature>
<dbReference type="Proteomes" id="UP000499080">
    <property type="component" value="Unassembled WGS sequence"/>
</dbReference>
<dbReference type="EMBL" id="BGPR01005170">
    <property type="protein sequence ID" value="GBN07581.1"/>
    <property type="molecule type" value="Genomic_DNA"/>
</dbReference>
<dbReference type="GO" id="GO:0042277">
    <property type="term" value="F:peptide binding"/>
    <property type="evidence" value="ECO:0007669"/>
    <property type="project" value="TreeGrafter"/>
</dbReference>
<reference evidence="2 3" key="1">
    <citation type="journal article" date="2019" name="Sci. Rep.">
        <title>Orb-weaving spider Araneus ventricosus genome elucidates the spidroin gene catalogue.</title>
        <authorList>
            <person name="Kono N."/>
            <person name="Nakamura H."/>
            <person name="Ohtoshi R."/>
            <person name="Moran D.A.P."/>
            <person name="Shinohara A."/>
            <person name="Yoshida Y."/>
            <person name="Fujiwara M."/>
            <person name="Mori M."/>
            <person name="Tomita M."/>
            <person name="Arakawa K."/>
        </authorList>
    </citation>
    <scope>NUCLEOTIDE SEQUENCE [LARGE SCALE GENOMIC DNA]</scope>
</reference>
<dbReference type="GO" id="GO:0005615">
    <property type="term" value="C:extracellular space"/>
    <property type="evidence" value="ECO:0007669"/>
    <property type="project" value="TreeGrafter"/>
</dbReference>
<dbReference type="Pfam" id="PF17900">
    <property type="entry name" value="Peptidase_M1_N"/>
    <property type="match status" value="1"/>
</dbReference>
<dbReference type="InterPro" id="IPR050344">
    <property type="entry name" value="Peptidase_M1_aminopeptidases"/>
</dbReference>
<comment type="caution">
    <text evidence="2">The sequence shown here is derived from an EMBL/GenBank/DDBJ whole genome shotgun (WGS) entry which is preliminary data.</text>
</comment>
<dbReference type="SUPFAM" id="SSF63737">
    <property type="entry name" value="Leukotriene A4 hydrolase N-terminal domain"/>
    <property type="match status" value="1"/>
</dbReference>
<evidence type="ECO:0000313" key="2">
    <source>
        <dbReference type="EMBL" id="GBN07581.1"/>
    </source>
</evidence>
<dbReference type="PANTHER" id="PTHR11533">
    <property type="entry name" value="PROTEASE M1 ZINC METALLOPROTEASE"/>
    <property type="match status" value="1"/>
</dbReference>
<dbReference type="GO" id="GO:0006508">
    <property type="term" value="P:proteolysis"/>
    <property type="evidence" value="ECO:0007669"/>
    <property type="project" value="TreeGrafter"/>
</dbReference>
<protein>
    <recommendedName>
        <fullName evidence="1">Aminopeptidase N-like N-terminal domain-containing protein</fullName>
    </recommendedName>
</protein>
<feature type="non-terminal residue" evidence="2">
    <location>
        <position position="173"/>
    </location>
</feature>
<keyword evidence="3" id="KW-1185">Reference proteome</keyword>
<dbReference type="GO" id="GO:0043171">
    <property type="term" value="P:peptide catabolic process"/>
    <property type="evidence" value="ECO:0007669"/>
    <property type="project" value="TreeGrafter"/>
</dbReference>
<organism evidence="2 3">
    <name type="scientific">Araneus ventricosus</name>
    <name type="common">Orbweaver spider</name>
    <name type="synonym">Epeira ventricosa</name>
    <dbReference type="NCBI Taxonomy" id="182803"/>
    <lineage>
        <taxon>Eukaryota</taxon>
        <taxon>Metazoa</taxon>
        <taxon>Ecdysozoa</taxon>
        <taxon>Arthropoda</taxon>
        <taxon>Chelicerata</taxon>
        <taxon>Arachnida</taxon>
        <taxon>Araneae</taxon>
        <taxon>Araneomorphae</taxon>
        <taxon>Entelegynae</taxon>
        <taxon>Araneoidea</taxon>
        <taxon>Araneidae</taxon>
        <taxon>Araneus</taxon>
    </lineage>
</organism>
<dbReference type="InterPro" id="IPR042097">
    <property type="entry name" value="Aminopeptidase_N-like_N_sf"/>
</dbReference>
<evidence type="ECO:0000313" key="3">
    <source>
        <dbReference type="Proteomes" id="UP000499080"/>
    </source>
</evidence>
<dbReference type="PANTHER" id="PTHR11533:SF294">
    <property type="entry name" value="THYROTROPIN-RELEASING HORMONE-DEGRADING ECTOENZYME"/>
    <property type="match status" value="1"/>
</dbReference>
<dbReference type="GO" id="GO:0008270">
    <property type="term" value="F:zinc ion binding"/>
    <property type="evidence" value="ECO:0007669"/>
    <property type="project" value="TreeGrafter"/>
</dbReference>
<dbReference type="GO" id="GO:0070006">
    <property type="term" value="F:metalloaminopeptidase activity"/>
    <property type="evidence" value="ECO:0007669"/>
    <property type="project" value="TreeGrafter"/>
</dbReference>
<accession>A0A4Y2KYX2</accession>
<proteinExistence type="predicted"/>
<dbReference type="GO" id="GO:0016020">
    <property type="term" value="C:membrane"/>
    <property type="evidence" value="ECO:0007669"/>
    <property type="project" value="TreeGrafter"/>
</dbReference>
<name>A0A4Y2KYX2_ARAVE</name>
<dbReference type="Gene3D" id="2.60.40.1730">
    <property type="entry name" value="tricorn interacting facor f3 domain"/>
    <property type="match status" value="1"/>
</dbReference>
<evidence type="ECO:0000259" key="1">
    <source>
        <dbReference type="Pfam" id="PF17900"/>
    </source>
</evidence>
<dbReference type="InterPro" id="IPR045357">
    <property type="entry name" value="Aminopeptidase_N-like_N"/>
</dbReference>
<sequence>MATLVLCARHENCGRQNVLFTAVAIETGYRRKNPLLVGRNSFKCATLAHLSPNGLCMITEKTNDQLLFLPSQTGAKNTLKLRLPSDSPYSKWIFPSITSCYSDRRKVDILAGTVLSWRTDSKWLATTQFQPTDARRAFPCFDEPALKATFNITLVHLDNMTSISNMPLLSSEP</sequence>
<gene>
    <name evidence="2" type="ORF">AVEN_109733_1</name>
</gene>
<dbReference type="GO" id="GO:0005737">
    <property type="term" value="C:cytoplasm"/>
    <property type="evidence" value="ECO:0007669"/>
    <property type="project" value="TreeGrafter"/>
</dbReference>
<dbReference type="OrthoDB" id="6512413at2759"/>